<proteinExistence type="inferred from homology"/>
<dbReference type="STRING" id="1423734.FC83_GL002538"/>
<feature type="transmembrane region" description="Helical" evidence="8">
    <location>
        <begin position="63"/>
        <end position="79"/>
    </location>
</feature>
<feature type="transmembrane region" description="Helical" evidence="8">
    <location>
        <begin position="37"/>
        <end position="56"/>
    </location>
</feature>
<comment type="similarity">
    <text evidence="2">Belongs to the MreD family.</text>
</comment>
<gene>
    <name evidence="9" type="ORF">FC83_GL002538</name>
</gene>
<keyword evidence="10" id="KW-1185">Reference proteome</keyword>
<dbReference type="InterPro" id="IPR007227">
    <property type="entry name" value="Cell_shape_determining_MreD"/>
</dbReference>
<feature type="transmembrane region" description="Helical" evidence="8">
    <location>
        <begin position="113"/>
        <end position="133"/>
    </location>
</feature>
<dbReference type="GO" id="GO:0008360">
    <property type="term" value="P:regulation of cell shape"/>
    <property type="evidence" value="ECO:0007669"/>
    <property type="project" value="UniProtKB-KW"/>
</dbReference>
<keyword evidence="5" id="KW-0133">Cell shape</keyword>
<reference evidence="9 10" key="1">
    <citation type="journal article" date="2015" name="Genome Announc.">
        <title>Expanding the biotechnology potential of lactobacilli through comparative genomics of 213 strains and associated genera.</title>
        <authorList>
            <person name="Sun Z."/>
            <person name="Harris H.M."/>
            <person name="McCann A."/>
            <person name="Guo C."/>
            <person name="Argimon S."/>
            <person name="Zhang W."/>
            <person name="Yang X."/>
            <person name="Jeffery I.B."/>
            <person name="Cooney J.C."/>
            <person name="Kagawa T.F."/>
            <person name="Liu W."/>
            <person name="Song Y."/>
            <person name="Salvetti E."/>
            <person name="Wrobel A."/>
            <person name="Rasinkangas P."/>
            <person name="Parkhill J."/>
            <person name="Rea M.C."/>
            <person name="O'Sullivan O."/>
            <person name="Ritari J."/>
            <person name="Douillard F.P."/>
            <person name="Paul Ross R."/>
            <person name="Yang R."/>
            <person name="Briner A.E."/>
            <person name="Felis G.E."/>
            <person name="de Vos W.M."/>
            <person name="Barrangou R."/>
            <person name="Klaenhammer T.R."/>
            <person name="Caufield P.W."/>
            <person name="Cui Y."/>
            <person name="Zhang H."/>
            <person name="O'Toole P.W."/>
        </authorList>
    </citation>
    <scope>NUCLEOTIDE SEQUENCE [LARGE SCALE GENOMIC DNA]</scope>
    <source>
        <strain evidence="9 10">DSM 18527</strain>
    </source>
</reference>
<protein>
    <submittedName>
        <fullName evidence="9">Uncharacterized protein</fullName>
    </submittedName>
</protein>
<dbReference type="Proteomes" id="UP000051236">
    <property type="component" value="Unassembled WGS sequence"/>
</dbReference>
<keyword evidence="4 8" id="KW-0812">Transmembrane</keyword>
<keyword evidence="6 8" id="KW-1133">Transmembrane helix</keyword>
<accession>X0QPP5</accession>
<dbReference type="Pfam" id="PF04093">
    <property type="entry name" value="MreD"/>
    <property type="match status" value="1"/>
</dbReference>
<dbReference type="eggNOG" id="COG2891">
    <property type="taxonomic scope" value="Bacteria"/>
</dbReference>
<evidence type="ECO:0000256" key="7">
    <source>
        <dbReference type="ARBA" id="ARBA00023136"/>
    </source>
</evidence>
<evidence type="ECO:0000313" key="9">
    <source>
        <dbReference type="EMBL" id="KRM36663.1"/>
    </source>
</evidence>
<evidence type="ECO:0000256" key="8">
    <source>
        <dbReference type="SAM" id="Phobius"/>
    </source>
</evidence>
<evidence type="ECO:0000256" key="1">
    <source>
        <dbReference type="ARBA" id="ARBA00004651"/>
    </source>
</evidence>
<evidence type="ECO:0000256" key="4">
    <source>
        <dbReference type="ARBA" id="ARBA00022692"/>
    </source>
</evidence>
<dbReference type="PATRIC" id="fig|1423734.3.peg.2574"/>
<dbReference type="NCBIfam" id="TIGR03426">
    <property type="entry name" value="shape_MreD"/>
    <property type="match status" value="1"/>
</dbReference>
<sequence length="174" mass="20211">MTVLAKQRLKWFVPTFWVVAFLLDGIISYTFQGFLFQYPVMISTQLFLMAIVRTVYRFPEARWLLWVALIIGLFYDSFYSGIIGYYTFLMPAVVIFVRWITNYLPDSPLFQGTVYLLVLIGVEFCLFLLNSFFGNIDDFSIFITYDLGPTIAVNTLLFAALYYPLTLLINKVSD</sequence>
<feature type="transmembrane region" description="Helical" evidence="8">
    <location>
        <begin position="12"/>
        <end position="31"/>
    </location>
</feature>
<keyword evidence="3" id="KW-1003">Cell membrane</keyword>
<evidence type="ECO:0000256" key="5">
    <source>
        <dbReference type="ARBA" id="ARBA00022960"/>
    </source>
</evidence>
<feature type="transmembrane region" description="Helical" evidence="8">
    <location>
        <begin position="139"/>
        <end position="163"/>
    </location>
</feature>
<dbReference type="EMBL" id="AZGA01000002">
    <property type="protein sequence ID" value="KRM36663.1"/>
    <property type="molecule type" value="Genomic_DNA"/>
</dbReference>
<keyword evidence="7 8" id="KW-0472">Membrane</keyword>
<comment type="caution">
    <text evidence="9">The sequence shown here is derived from an EMBL/GenBank/DDBJ whole genome shotgun (WGS) entry which is preliminary data.</text>
</comment>
<dbReference type="RefSeq" id="WP_035453795.1">
    <property type="nucleotide sequence ID" value="NZ_AZGA01000002.1"/>
</dbReference>
<evidence type="ECO:0000256" key="6">
    <source>
        <dbReference type="ARBA" id="ARBA00022989"/>
    </source>
</evidence>
<dbReference type="AlphaFoldDB" id="X0QPP5"/>
<evidence type="ECO:0000256" key="3">
    <source>
        <dbReference type="ARBA" id="ARBA00022475"/>
    </source>
</evidence>
<comment type="subcellular location">
    <subcellularLocation>
        <location evidence="1">Cell membrane</location>
        <topology evidence="1">Multi-pass membrane protein</topology>
    </subcellularLocation>
</comment>
<evidence type="ECO:0000313" key="10">
    <source>
        <dbReference type="Proteomes" id="UP000051236"/>
    </source>
</evidence>
<evidence type="ECO:0000256" key="2">
    <source>
        <dbReference type="ARBA" id="ARBA00007776"/>
    </source>
</evidence>
<dbReference type="GO" id="GO:0005886">
    <property type="term" value="C:plasma membrane"/>
    <property type="evidence" value="ECO:0007669"/>
    <property type="project" value="UniProtKB-SubCell"/>
</dbReference>
<organism evidence="9 10">
    <name type="scientific">Agrilactobacillus composti DSM 18527 = JCM 14202</name>
    <dbReference type="NCBI Taxonomy" id="1423734"/>
    <lineage>
        <taxon>Bacteria</taxon>
        <taxon>Bacillati</taxon>
        <taxon>Bacillota</taxon>
        <taxon>Bacilli</taxon>
        <taxon>Lactobacillales</taxon>
        <taxon>Lactobacillaceae</taxon>
        <taxon>Agrilactobacillus</taxon>
    </lineage>
</organism>
<name>X0QPP5_9LACO</name>
<dbReference type="OrthoDB" id="2148512at2"/>